<sequence length="136" mass="15473">MMRLLLFLAGSVVLLIIAELLFLEKMTNPGIHTERICSSIPPGVTISETYEYTDIITSTVCRLQKGSDKHVYFNVLYSSLPGCIYSEILTHYQNSRDVLSVFRGNNDLTPAVKLCLAWAGENPKLSTEYQEYFKKW</sequence>
<comment type="caution">
    <text evidence="1">The sequence shown here is derived from an EMBL/GenBank/DDBJ whole genome shotgun (WGS) entry which is preliminary data.</text>
</comment>
<accession>A0A2M8KWW1</accession>
<organism evidence="1 2">
    <name type="scientific">Candidatus Ryanbacteria bacterium CG10_big_fil_rev_8_21_14_0_10_43_42</name>
    <dbReference type="NCBI Taxonomy" id="1974864"/>
    <lineage>
        <taxon>Bacteria</taxon>
        <taxon>Candidatus Ryaniibacteriota</taxon>
    </lineage>
</organism>
<protein>
    <submittedName>
        <fullName evidence="1">Uncharacterized protein</fullName>
    </submittedName>
</protein>
<name>A0A2M8KWW1_9BACT</name>
<dbReference type="AlphaFoldDB" id="A0A2M8KWW1"/>
<reference evidence="2" key="1">
    <citation type="submission" date="2017-09" db="EMBL/GenBank/DDBJ databases">
        <title>Depth-based differentiation of microbial function through sediment-hosted aquifers and enrichment of novel symbionts in the deep terrestrial subsurface.</title>
        <authorList>
            <person name="Probst A.J."/>
            <person name="Ladd B."/>
            <person name="Jarett J.K."/>
            <person name="Geller-Mcgrath D.E."/>
            <person name="Sieber C.M.K."/>
            <person name="Emerson J.B."/>
            <person name="Anantharaman K."/>
            <person name="Thomas B.C."/>
            <person name="Malmstrom R."/>
            <person name="Stieglmeier M."/>
            <person name="Klingl A."/>
            <person name="Woyke T."/>
            <person name="Ryan C.M."/>
            <person name="Banfield J.F."/>
        </authorList>
    </citation>
    <scope>NUCLEOTIDE SEQUENCE [LARGE SCALE GENOMIC DNA]</scope>
</reference>
<dbReference type="Proteomes" id="UP000229098">
    <property type="component" value="Unassembled WGS sequence"/>
</dbReference>
<gene>
    <name evidence="1" type="ORF">COU90_02895</name>
</gene>
<proteinExistence type="predicted"/>
<evidence type="ECO:0000313" key="2">
    <source>
        <dbReference type="Proteomes" id="UP000229098"/>
    </source>
</evidence>
<evidence type="ECO:0000313" key="1">
    <source>
        <dbReference type="EMBL" id="PJE64373.1"/>
    </source>
</evidence>
<dbReference type="EMBL" id="PFEF01000006">
    <property type="protein sequence ID" value="PJE64373.1"/>
    <property type="molecule type" value="Genomic_DNA"/>
</dbReference>